<accession>A0A8C2Y0W7</accession>
<feature type="transmembrane region" description="Helical" evidence="1">
    <location>
        <begin position="59"/>
        <end position="78"/>
    </location>
</feature>
<name>A0A8C2Y0W7_CAPHI</name>
<evidence type="ECO:0000313" key="2">
    <source>
        <dbReference type="Ensembl" id="ENSCHIP00010036961.1"/>
    </source>
</evidence>
<dbReference type="AlphaFoldDB" id="A0A8C2Y0W7"/>
<keyword evidence="1" id="KW-1133">Transmembrane helix</keyword>
<protein>
    <submittedName>
        <fullName evidence="2">Uncharacterized protein</fullName>
    </submittedName>
</protein>
<reference evidence="2" key="1">
    <citation type="submission" date="2019-03" db="EMBL/GenBank/DDBJ databases">
        <title>Genome sequencing and reference-guided assembly of Black Bengal Goat (Capra hircus).</title>
        <authorList>
            <person name="Siddiki A.Z."/>
            <person name="Baten A."/>
            <person name="Billah M."/>
            <person name="Alam M.A.U."/>
            <person name="Shawrob K.S.M."/>
            <person name="Saha S."/>
            <person name="Chowdhury M."/>
            <person name="Rahman A.H."/>
            <person name="Stear M."/>
            <person name="Miah G."/>
            <person name="Das G.B."/>
            <person name="Hossain M.M."/>
            <person name="Kumkum M."/>
            <person name="Islam M.S."/>
            <person name="Mollah A.M."/>
            <person name="Ahsan A."/>
            <person name="Tusar F."/>
            <person name="Khan M.K.I."/>
        </authorList>
    </citation>
    <scope>NUCLEOTIDE SEQUENCE [LARGE SCALE GENOMIC DNA]</scope>
</reference>
<evidence type="ECO:0000256" key="1">
    <source>
        <dbReference type="SAM" id="Phobius"/>
    </source>
</evidence>
<keyword evidence="1" id="KW-0472">Membrane</keyword>
<organism evidence="2">
    <name type="scientific">Capra hircus</name>
    <name type="common">Goat</name>
    <dbReference type="NCBI Taxonomy" id="9925"/>
    <lineage>
        <taxon>Eukaryota</taxon>
        <taxon>Metazoa</taxon>
        <taxon>Chordata</taxon>
        <taxon>Craniata</taxon>
        <taxon>Vertebrata</taxon>
        <taxon>Euteleostomi</taxon>
        <taxon>Mammalia</taxon>
        <taxon>Eutheria</taxon>
        <taxon>Laurasiatheria</taxon>
        <taxon>Artiodactyla</taxon>
        <taxon>Ruminantia</taxon>
        <taxon>Pecora</taxon>
        <taxon>Bovidae</taxon>
        <taxon>Caprinae</taxon>
        <taxon>Capra</taxon>
    </lineage>
</organism>
<sequence>GVGCGPPSPGGVGGKLQLARFSSCASRLNGLGGGLLRPGNKTYALNSQVTEPLLGPFQIAIRACFLGFVFGCGVLLSFSQSSWNHFGWSHLMLPPRPV</sequence>
<proteinExistence type="predicted"/>
<reference evidence="2" key="2">
    <citation type="submission" date="2025-08" db="UniProtKB">
        <authorList>
            <consortium name="Ensembl"/>
        </authorList>
    </citation>
    <scope>IDENTIFICATION</scope>
</reference>
<dbReference type="Ensembl" id="ENSCHIT00010051903.1">
    <property type="protein sequence ID" value="ENSCHIP00010036961.1"/>
    <property type="gene ID" value="ENSCHIG00010027502.1"/>
</dbReference>
<keyword evidence="1" id="KW-0812">Transmembrane</keyword>